<comment type="caution">
    <text evidence="2">The sequence shown here is derived from an EMBL/GenBank/DDBJ whole genome shotgun (WGS) entry which is preliminary data.</text>
</comment>
<feature type="domain" description="NmrA-like" evidence="1">
    <location>
        <begin position="1"/>
        <end position="248"/>
    </location>
</feature>
<dbReference type="InterPro" id="IPR051604">
    <property type="entry name" value="Ergot_Alk_Oxidoreductase"/>
</dbReference>
<dbReference type="Pfam" id="PF05368">
    <property type="entry name" value="NmrA"/>
    <property type="match status" value="1"/>
</dbReference>
<dbReference type="PANTHER" id="PTHR43162">
    <property type="match status" value="1"/>
</dbReference>
<dbReference type="EMBL" id="JACHJR010000001">
    <property type="protein sequence ID" value="MBB4944496.1"/>
    <property type="molecule type" value="Genomic_DNA"/>
</dbReference>
<reference evidence="2 3" key="1">
    <citation type="submission" date="2020-08" db="EMBL/GenBank/DDBJ databases">
        <title>Sequencing the genomes of 1000 actinobacteria strains.</title>
        <authorList>
            <person name="Klenk H.-P."/>
        </authorList>
    </citation>
    <scope>NUCLEOTIDE SEQUENCE [LARGE SCALE GENOMIC DNA]</scope>
    <source>
        <strain evidence="2 3">DSM 44786</strain>
    </source>
</reference>
<organism evidence="2 3">
    <name type="scientific">Kitasatospora gansuensis</name>
    <dbReference type="NCBI Taxonomy" id="258050"/>
    <lineage>
        <taxon>Bacteria</taxon>
        <taxon>Bacillati</taxon>
        <taxon>Actinomycetota</taxon>
        <taxon>Actinomycetes</taxon>
        <taxon>Kitasatosporales</taxon>
        <taxon>Streptomycetaceae</taxon>
        <taxon>Kitasatospora</taxon>
    </lineage>
</organism>
<dbReference type="InterPro" id="IPR008030">
    <property type="entry name" value="NmrA-like"/>
</dbReference>
<dbReference type="Gene3D" id="3.90.25.10">
    <property type="entry name" value="UDP-galactose 4-epimerase, domain 1"/>
    <property type="match status" value="1"/>
</dbReference>
<dbReference type="PANTHER" id="PTHR43162:SF1">
    <property type="entry name" value="PRESTALK A DIFFERENTIATION PROTEIN A"/>
    <property type="match status" value="1"/>
</dbReference>
<name>A0A7W7S5Y0_9ACTN</name>
<evidence type="ECO:0000313" key="3">
    <source>
        <dbReference type="Proteomes" id="UP000573327"/>
    </source>
</evidence>
<dbReference type="Proteomes" id="UP000573327">
    <property type="component" value="Unassembled WGS sequence"/>
</dbReference>
<dbReference type="SUPFAM" id="SSF51735">
    <property type="entry name" value="NAD(P)-binding Rossmann-fold domains"/>
    <property type="match status" value="1"/>
</dbReference>
<dbReference type="RefSeq" id="WP_313068083.1">
    <property type="nucleotide sequence ID" value="NZ_JACHJR010000001.1"/>
</dbReference>
<dbReference type="AlphaFoldDB" id="A0A7W7S5Y0"/>
<dbReference type="Gene3D" id="3.40.50.720">
    <property type="entry name" value="NAD(P)-binding Rossmann-like Domain"/>
    <property type="match status" value="1"/>
</dbReference>
<keyword evidence="3" id="KW-1185">Reference proteome</keyword>
<gene>
    <name evidence="2" type="ORF">F4556_000031</name>
</gene>
<evidence type="ECO:0000313" key="2">
    <source>
        <dbReference type="EMBL" id="MBB4944496.1"/>
    </source>
</evidence>
<protein>
    <submittedName>
        <fullName evidence="2">Uncharacterized protein YbjT (DUF2867 family)</fullName>
    </submittedName>
</protein>
<accession>A0A7W7S5Y0</accession>
<dbReference type="InterPro" id="IPR036291">
    <property type="entry name" value="NAD(P)-bd_dom_sf"/>
</dbReference>
<proteinExistence type="predicted"/>
<sequence length="284" mass="30162">MGATGATGNAVLRSLLALGAPVRALTRNPERPIPGTTDPHTAPPEVRYADAADARSLAAAFEGAGQLFLAMANGPDQTELETRVIDTAARAGIGHIVKISAPAAEPDSPVAVSRGHHAIEEHLRASGLAHTVLRPYAFMQNLLRLAPAAAQGVILGAMGEARCTYVDCRDIGDVAAAALTRPDLVGGTYTLTGPEALSHAELAARLSTLTGRQIRYTDLAPGELRDTLVHRAGMPLWLAEHVTEIQQLAVARPESPTGTVERVLGRPPRTLDAFLYEHRDHFRR</sequence>
<evidence type="ECO:0000259" key="1">
    <source>
        <dbReference type="Pfam" id="PF05368"/>
    </source>
</evidence>